<accession>A0A851N2Q2</accession>
<protein>
    <submittedName>
        <fullName evidence="7">RECQ4 helicase</fullName>
    </submittedName>
</protein>
<dbReference type="GO" id="GO:0000723">
    <property type="term" value="P:telomere maintenance"/>
    <property type="evidence" value="ECO:0007669"/>
    <property type="project" value="TreeGrafter"/>
</dbReference>
<dbReference type="Gene3D" id="3.40.50.300">
    <property type="entry name" value="P-loop containing nucleotide triphosphate hydrolases"/>
    <property type="match status" value="1"/>
</dbReference>
<feature type="non-terminal residue" evidence="7">
    <location>
        <position position="1"/>
    </location>
</feature>
<dbReference type="PANTHER" id="PTHR13710:SF108">
    <property type="entry name" value="ATP-DEPENDENT DNA HELICASE Q4"/>
    <property type="match status" value="1"/>
</dbReference>
<dbReference type="GO" id="GO:0005634">
    <property type="term" value="C:nucleus"/>
    <property type="evidence" value="ECO:0007669"/>
    <property type="project" value="TreeGrafter"/>
</dbReference>
<keyword evidence="7" id="KW-0347">Helicase</keyword>
<dbReference type="GO" id="GO:0005737">
    <property type="term" value="C:cytoplasm"/>
    <property type="evidence" value="ECO:0007669"/>
    <property type="project" value="TreeGrafter"/>
</dbReference>
<dbReference type="PROSITE" id="PS50158">
    <property type="entry name" value="ZF_CCHC"/>
    <property type="match status" value="1"/>
</dbReference>
<dbReference type="EMBL" id="WBMV01009042">
    <property type="protein sequence ID" value="NXC36561.1"/>
    <property type="molecule type" value="Genomic_DNA"/>
</dbReference>
<evidence type="ECO:0000313" key="7">
    <source>
        <dbReference type="EMBL" id="NXC36561.1"/>
    </source>
</evidence>
<evidence type="ECO:0000256" key="2">
    <source>
        <dbReference type="ARBA" id="ARBA00023235"/>
    </source>
</evidence>
<evidence type="ECO:0000313" key="8">
    <source>
        <dbReference type="Proteomes" id="UP000614027"/>
    </source>
</evidence>
<sequence>LENLEEEEEKAREAPRKSRKAPKLPENLEEEEEEQPNPKPSLHPRSFPTFPTSTGQAGGAGIPKPLENIPKSLFSHRRSRGNFVRLNLRRKRYVRGPALRGNCLRRQVWKEKWRKKFPRFGGGGSDLCFRCGERGHWAAQCPAGKDLGWPPMEKDPKEEEEEEPPLPTLEEVARRTNSRLECDPSGSLEGESSQSTLEEPHSLDSWSWECNPSPAPAPVEPLYVLGEDGKIPDPPPEVLGALQDLGFSGFRPGQAETVMRILCGLSTLLVSPPGSGKSLCFQLPALLFHRHSRSIALVVSPLVALMEDQVSDLPRPLRAVRVHSGLAPAQRDAAWEEVCSGSAQLFLVSPEALVAGWAFPKFRARFPPVAFAVLDEAHCVSRWAHNFRP</sequence>
<keyword evidence="8" id="KW-1185">Reference proteome</keyword>
<dbReference type="Gene3D" id="4.10.60.10">
    <property type="entry name" value="Zinc finger, CCHC-type"/>
    <property type="match status" value="1"/>
</dbReference>
<dbReference type="InterPro" id="IPR014001">
    <property type="entry name" value="Helicase_ATP-bd"/>
</dbReference>
<feature type="region of interest" description="Disordered" evidence="4">
    <location>
        <begin position="1"/>
        <end position="69"/>
    </location>
</feature>
<feature type="domain" description="Helicase ATP-binding" evidence="6">
    <location>
        <begin position="258"/>
        <end position="389"/>
    </location>
</feature>
<feature type="region of interest" description="Disordered" evidence="4">
    <location>
        <begin position="142"/>
        <end position="210"/>
    </location>
</feature>
<dbReference type="GO" id="GO:0000724">
    <property type="term" value="P:double-strand break repair via homologous recombination"/>
    <property type="evidence" value="ECO:0007669"/>
    <property type="project" value="TreeGrafter"/>
</dbReference>
<dbReference type="AlphaFoldDB" id="A0A851N2Q2"/>
<gene>
    <name evidence="7" type="primary">Recql4</name>
    <name evidence="7" type="ORF">CAMPRO_R15583</name>
</gene>
<organism evidence="7 8">
    <name type="scientific">Campylorhamphus procurvoides</name>
    <dbReference type="NCBI Taxonomy" id="190295"/>
    <lineage>
        <taxon>Eukaryota</taxon>
        <taxon>Metazoa</taxon>
        <taxon>Chordata</taxon>
        <taxon>Craniata</taxon>
        <taxon>Vertebrata</taxon>
        <taxon>Euteleostomi</taxon>
        <taxon>Archelosauria</taxon>
        <taxon>Archosauria</taxon>
        <taxon>Dinosauria</taxon>
        <taxon>Saurischia</taxon>
        <taxon>Theropoda</taxon>
        <taxon>Coelurosauria</taxon>
        <taxon>Aves</taxon>
        <taxon>Neognathae</taxon>
        <taxon>Neoaves</taxon>
        <taxon>Telluraves</taxon>
        <taxon>Australaves</taxon>
        <taxon>Passeriformes</taxon>
        <taxon>Dendrocolaptidae</taxon>
        <taxon>Campylorhamphus</taxon>
    </lineage>
</organism>
<dbReference type="GO" id="GO:0003676">
    <property type="term" value="F:nucleic acid binding"/>
    <property type="evidence" value="ECO:0007669"/>
    <property type="project" value="InterPro"/>
</dbReference>
<feature type="compositionally biased region" description="Basic and acidic residues" evidence="4">
    <location>
        <begin position="171"/>
        <end position="182"/>
    </location>
</feature>
<dbReference type="PANTHER" id="PTHR13710">
    <property type="entry name" value="DNA HELICASE RECQ FAMILY MEMBER"/>
    <property type="match status" value="1"/>
</dbReference>
<evidence type="ECO:0000256" key="3">
    <source>
        <dbReference type="PROSITE-ProRule" id="PRU00047"/>
    </source>
</evidence>
<keyword evidence="7" id="KW-0378">Hydrolase</keyword>
<comment type="similarity">
    <text evidence="1">Belongs to the helicase family. RecQ subfamily.</text>
</comment>
<dbReference type="InterPro" id="IPR011545">
    <property type="entry name" value="DEAD/DEAH_box_helicase_dom"/>
</dbReference>
<name>A0A851N2Q2_9DEND</name>
<keyword evidence="2" id="KW-0413">Isomerase</keyword>
<dbReference type="Proteomes" id="UP000614027">
    <property type="component" value="Unassembled WGS sequence"/>
</dbReference>
<dbReference type="GO" id="GO:0009378">
    <property type="term" value="F:four-way junction helicase activity"/>
    <property type="evidence" value="ECO:0007669"/>
    <property type="project" value="TreeGrafter"/>
</dbReference>
<dbReference type="Pfam" id="PF00270">
    <property type="entry name" value="DEAD"/>
    <property type="match status" value="1"/>
</dbReference>
<evidence type="ECO:0000259" key="6">
    <source>
        <dbReference type="PROSITE" id="PS51192"/>
    </source>
</evidence>
<keyword evidence="3" id="KW-0863">Zinc-finger</keyword>
<dbReference type="InterPro" id="IPR036875">
    <property type="entry name" value="Znf_CCHC_sf"/>
</dbReference>
<dbReference type="GO" id="GO:0005694">
    <property type="term" value="C:chromosome"/>
    <property type="evidence" value="ECO:0007669"/>
    <property type="project" value="TreeGrafter"/>
</dbReference>
<dbReference type="PROSITE" id="PS51192">
    <property type="entry name" value="HELICASE_ATP_BIND_1"/>
    <property type="match status" value="1"/>
</dbReference>
<reference evidence="7" key="1">
    <citation type="submission" date="2019-09" db="EMBL/GenBank/DDBJ databases">
        <title>Bird 10,000 Genomes (B10K) Project - Family phase.</title>
        <authorList>
            <person name="Zhang G."/>
        </authorList>
    </citation>
    <scope>NUCLEOTIDE SEQUENCE</scope>
    <source>
        <strain evidence="7">B10K-DU-001-09</strain>
        <tissue evidence="7">Muscle</tissue>
    </source>
</reference>
<dbReference type="GO" id="GO:0005524">
    <property type="term" value="F:ATP binding"/>
    <property type="evidence" value="ECO:0007669"/>
    <property type="project" value="InterPro"/>
</dbReference>
<dbReference type="InterPro" id="IPR001878">
    <property type="entry name" value="Znf_CCHC"/>
</dbReference>
<keyword evidence="7" id="KW-0067">ATP-binding</keyword>
<dbReference type="OrthoDB" id="18781at2759"/>
<evidence type="ECO:0000256" key="1">
    <source>
        <dbReference type="ARBA" id="ARBA00005446"/>
    </source>
</evidence>
<keyword evidence="7" id="KW-0547">Nucleotide-binding</keyword>
<proteinExistence type="inferred from homology"/>
<dbReference type="SUPFAM" id="SSF57756">
    <property type="entry name" value="Retrovirus zinc finger-like domains"/>
    <property type="match status" value="1"/>
</dbReference>
<keyword evidence="3" id="KW-0479">Metal-binding</keyword>
<dbReference type="Pfam" id="PF00098">
    <property type="entry name" value="zf-CCHC"/>
    <property type="match status" value="1"/>
</dbReference>
<keyword evidence="3" id="KW-0862">Zinc</keyword>
<dbReference type="SUPFAM" id="SSF52540">
    <property type="entry name" value="P-loop containing nucleoside triphosphate hydrolases"/>
    <property type="match status" value="1"/>
</dbReference>
<dbReference type="GO" id="GO:0008270">
    <property type="term" value="F:zinc ion binding"/>
    <property type="evidence" value="ECO:0007669"/>
    <property type="project" value="UniProtKB-KW"/>
</dbReference>
<evidence type="ECO:0000259" key="5">
    <source>
        <dbReference type="PROSITE" id="PS50158"/>
    </source>
</evidence>
<feature type="non-terminal residue" evidence="7">
    <location>
        <position position="389"/>
    </location>
</feature>
<dbReference type="SMART" id="SM00343">
    <property type="entry name" value="ZnF_C2HC"/>
    <property type="match status" value="1"/>
</dbReference>
<evidence type="ECO:0000256" key="4">
    <source>
        <dbReference type="SAM" id="MobiDB-lite"/>
    </source>
</evidence>
<dbReference type="GO" id="GO:0043138">
    <property type="term" value="F:3'-5' DNA helicase activity"/>
    <property type="evidence" value="ECO:0007669"/>
    <property type="project" value="TreeGrafter"/>
</dbReference>
<dbReference type="InterPro" id="IPR027417">
    <property type="entry name" value="P-loop_NTPase"/>
</dbReference>
<feature type="domain" description="CCHC-type" evidence="5">
    <location>
        <begin position="128"/>
        <end position="142"/>
    </location>
</feature>
<comment type="caution">
    <text evidence="7">The sequence shown here is derived from an EMBL/GenBank/DDBJ whole genome shotgun (WGS) entry which is preliminary data.</text>
</comment>